<evidence type="ECO:0000313" key="1">
    <source>
        <dbReference type="EMBL" id="KAH0550062.1"/>
    </source>
</evidence>
<dbReference type="EMBL" id="JAHXZJ010001864">
    <property type="protein sequence ID" value="KAH0550062.1"/>
    <property type="molecule type" value="Genomic_DNA"/>
</dbReference>
<name>A0AAV7IG59_COTGL</name>
<keyword evidence="2" id="KW-1185">Reference proteome</keyword>
<reference evidence="1 2" key="1">
    <citation type="journal article" date="2021" name="J. Hered.">
        <title>A chromosome-level genome assembly of the parasitoid wasp, Cotesia glomerata (Hymenoptera: Braconidae).</title>
        <authorList>
            <person name="Pinto B.J."/>
            <person name="Weis J.J."/>
            <person name="Gamble T."/>
            <person name="Ode P.J."/>
            <person name="Paul R."/>
            <person name="Zaspel J.M."/>
        </authorList>
    </citation>
    <scope>NUCLEOTIDE SEQUENCE [LARGE SCALE GENOMIC DNA]</scope>
    <source>
        <strain evidence="1">CgM1</strain>
    </source>
</reference>
<protein>
    <submittedName>
        <fullName evidence="1">Uncharacterized protein</fullName>
    </submittedName>
</protein>
<dbReference type="Proteomes" id="UP000826195">
    <property type="component" value="Unassembled WGS sequence"/>
</dbReference>
<dbReference type="AlphaFoldDB" id="A0AAV7IG59"/>
<comment type="caution">
    <text evidence="1">The sequence shown here is derived from an EMBL/GenBank/DDBJ whole genome shotgun (WGS) entry which is preliminary data.</text>
</comment>
<organism evidence="1 2">
    <name type="scientific">Cotesia glomerata</name>
    <name type="common">Lepidopteran parasitic wasp</name>
    <name type="synonym">Apanteles glomeratus</name>
    <dbReference type="NCBI Taxonomy" id="32391"/>
    <lineage>
        <taxon>Eukaryota</taxon>
        <taxon>Metazoa</taxon>
        <taxon>Ecdysozoa</taxon>
        <taxon>Arthropoda</taxon>
        <taxon>Hexapoda</taxon>
        <taxon>Insecta</taxon>
        <taxon>Pterygota</taxon>
        <taxon>Neoptera</taxon>
        <taxon>Endopterygota</taxon>
        <taxon>Hymenoptera</taxon>
        <taxon>Apocrita</taxon>
        <taxon>Ichneumonoidea</taxon>
        <taxon>Braconidae</taxon>
        <taxon>Microgastrinae</taxon>
        <taxon>Cotesia</taxon>
    </lineage>
</organism>
<gene>
    <name evidence="1" type="ORF">KQX54_017218</name>
</gene>
<sequence>MNSLKLVALTNYPQELPAHYTTKDSRALNMQIAVCLERGNYRRQSILWPETVAPRRYEDIKGDHGIVCVSLRPNDSAQNRILAGLNEHREEGRR</sequence>
<proteinExistence type="predicted"/>
<accession>A0AAV7IG59</accession>
<evidence type="ECO:0000313" key="2">
    <source>
        <dbReference type="Proteomes" id="UP000826195"/>
    </source>
</evidence>